<keyword evidence="3" id="KW-0804">Transcription</keyword>
<dbReference type="Proteomes" id="UP000732105">
    <property type="component" value="Unassembled WGS sequence"/>
</dbReference>
<dbReference type="PRINTS" id="PR00032">
    <property type="entry name" value="HTHARAC"/>
</dbReference>
<sequence>MRDIVFIKTITQLNELMGTNKPSHPLISIDYFDLSKPGKSCCNSLDKKYVLELYQIVLEENAEGKLGYGRSSYDFQEGSLIFLKPGQVFYSDGSYKNYNDKGWSLSFHPDLIRKTELGDKIDEYSFFSYDANEALFLSDKEKKFILNIVQTIEQEYTHIIDKHSNELIITNLKLLLDYSKRYYDRQFYTRTNLNKDVVSRFEKLLKDYYNQNKQLELGIPSVKYCGEELQMSPNYLSDLLRKETGRNALDHIHFFVIEKAKTDLLNSVGGISQVAFDLGFEHAPYFSKLFKKKTGMSPREYIQQAE</sequence>
<keyword evidence="2" id="KW-0238">DNA-binding</keyword>
<evidence type="ECO:0000256" key="2">
    <source>
        <dbReference type="ARBA" id="ARBA00023125"/>
    </source>
</evidence>
<name>A0ABX1WZT6_9BACT</name>
<keyword evidence="6" id="KW-1185">Reference proteome</keyword>
<dbReference type="SUPFAM" id="SSF46689">
    <property type="entry name" value="Homeodomain-like"/>
    <property type="match status" value="1"/>
</dbReference>
<accession>A0ABX1WZT6</accession>
<evidence type="ECO:0000256" key="3">
    <source>
        <dbReference type="ARBA" id="ARBA00023163"/>
    </source>
</evidence>
<comment type="caution">
    <text evidence="5">The sequence shown here is derived from an EMBL/GenBank/DDBJ whole genome shotgun (WGS) entry which is preliminary data.</text>
</comment>
<dbReference type="PROSITE" id="PS01124">
    <property type="entry name" value="HTH_ARAC_FAMILY_2"/>
    <property type="match status" value="1"/>
</dbReference>
<evidence type="ECO:0000259" key="4">
    <source>
        <dbReference type="PROSITE" id="PS01124"/>
    </source>
</evidence>
<dbReference type="PANTHER" id="PTHR43280:SF32">
    <property type="entry name" value="TRANSCRIPTIONAL REGULATORY PROTEIN"/>
    <property type="match status" value="1"/>
</dbReference>
<dbReference type="RefSeq" id="WP_171596939.1">
    <property type="nucleotide sequence ID" value="NZ_RZNH01000039.1"/>
</dbReference>
<gene>
    <name evidence="5" type="ORF">ELS83_17900</name>
</gene>
<dbReference type="InterPro" id="IPR009057">
    <property type="entry name" value="Homeodomain-like_sf"/>
</dbReference>
<evidence type="ECO:0000313" key="6">
    <source>
        <dbReference type="Proteomes" id="UP000732105"/>
    </source>
</evidence>
<dbReference type="InterPro" id="IPR020449">
    <property type="entry name" value="Tscrpt_reg_AraC-type_HTH"/>
</dbReference>
<dbReference type="Pfam" id="PF12833">
    <property type="entry name" value="HTH_18"/>
    <property type="match status" value="1"/>
</dbReference>
<dbReference type="SMART" id="SM00342">
    <property type="entry name" value="HTH_ARAC"/>
    <property type="match status" value="1"/>
</dbReference>
<organism evidence="5 6">
    <name type="scientific">Marinifilum caeruleilacunae</name>
    <dbReference type="NCBI Taxonomy" id="2499076"/>
    <lineage>
        <taxon>Bacteria</taxon>
        <taxon>Pseudomonadati</taxon>
        <taxon>Bacteroidota</taxon>
        <taxon>Bacteroidia</taxon>
        <taxon>Marinilabiliales</taxon>
        <taxon>Marinifilaceae</taxon>
    </lineage>
</organism>
<proteinExistence type="predicted"/>
<evidence type="ECO:0000313" key="5">
    <source>
        <dbReference type="EMBL" id="NOU61678.1"/>
    </source>
</evidence>
<keyword evidence="1" id="KW-0805">Transcription regulation</keyword>
<feature type="domain" description="HTH araC/xylS-type" evidence="4">
    <location>
        <begin position="199"/>
        <end position="304"/>
    </location>
</feature>
<dbReference type="Gene3D" id="1.10.10.60">
    <property type="entry name" value="Homeodomain-like"/>
    <property type="match status" value="2"/>
</dbReference>
<protein>
    <submittedName>
        <fullName evidence="5">AraC family transcriptional regulator</fullName>
    </submittedName>
</protein>
<dbReference type="PANTHER" id="PTHR43280">
    <property type="entry name" value="ARAC-FAMILY TRANSCRIPTIONAL REGULATOR"/>
    <property type="match status" value="1"/>
</dbReference>
<dbReference type="EMBL" id="RZNH01000039">
    <property type="protein sequence ID" value="NOU61678.1"/>
    <property type="molecule type" value="Genomic_DNA"/>
</dbReference>
<reference evidence="5 6" key="1">
    <citation type="submission" date="2018-12" db="EMBL/GenBank/DDBJ databases">
        <title>Marinifilum JC070 sp. nov., a marine bacterium isolated from Yongle Blue Hole in the South China Sea.</title>
        <authorList>
            <person name="Fu T."/>
        </authorList>
    </citation>
    <scope>NUCLEOTIDE SEQUENCE [LARGE SCALE GENOMIC DNA]</scope>
    <source>
        <strain evidence="5 6">JC070</strain>
    </source>
</reference>
<dbReference type="InterPro" id="IPR018060">
    <property type="entry name" value="HTH_AraC"/>
</dbReference>
<evidence type="ECO:0000256" key="1">
    <source>
        <dbReference type="ARBA" id="ARBA00023015"/>
    </source>
</evidence>